<feature type="domain" description="D-alanyl-D-alanine carboxypeptidase-like core" evidence="3">
    <location>
        <begin position="103"/>
        <end position="244"/>
    </location>
</feature>
<evidence type="ECO:0000313" key="4">
    <source>
        <dbReference type="EMBL" id="EKF51861.1"/>
    </source>
</evidence>
<evidence type="ECO:0000313" key="5">
    <source>
        <dbReference type="Proteomes" id="UP000006787"/>
    </source>
</evidence>
<dbReference type="EC" id="3.4.16.4" evidence="4"/>
<evidence type="ECO:0000256" key="1">
    <source>
        <dbReference type="SAM" id="MobiDB-lite"/>
    </source>
</evidence>
<dbReference type="Pfam" id="PF02557">
    <property type="entry name" value="VanY"/>
    <property type="match status" value="1"/>
</dbReference>
<comment type="caution">
    <text evidence="4">The sequence shown here is derived from an EMBL/GenBank/DDBJ whole genome shotgun (WGS) entry which is preliminary data.</text>
</comment>
<dbReference type="PANTHER" id="PTHR34385:SF1">
    <property type="entry name" value="PEPTIDOGLYCAN L-ALANYL-D-GLUTAMATE ENDOPEPTIDASE CWLK"/>
    <property type="match status" value="1"/>
</dbReference>
<dbReference type="GO" id="GO:0009002">
    <property type="term" value="F:serine-type D-Ala-D-Ala carboxypeptidase activity"/>
    <property type="evidence" value="ECO:0007669"/>
    <property type="project" value="UniProtKB-EC"/>
</dbReference>
<name>K2PWN2_9LACT</name>
<sequence length="267" mass="29415">MQRKTKKRKLNKSKVIGSILVLIAFIGICVFSVSKLKTRDTNKTETSLTTTASSTPNPSSSESERKKADLPDAHQSDWNLILVNRENPKEELSPDLTTIGSVQVDSRIAEALTEFLAAAQAIDPSEHLISAYRSVAYQEQLFNGYVENEMVGAAGSVNNTGQAISREEAEANVKTYSQPAGSSEHQTGLAVDMSTIDALNQSPADVVKEVKKIAPNYGFVLRFPKGGKSSTGVDYEDWHFRYVGVENAKYMTKHNLTLEQYLRLLPE</sequence>
<dbReference type="Gene3D" id="3.30.1380.10">
    <property type="match status" value="1"/>
</dbReference>
<dbReference type="EMBL" id="AMQS01000008">
    <property type="protein sequence ID" value="EKF51861.1"/>
    <property type="molecule type" value="Genomic_DNA"/>
</dbReference>
<keyword evidence="4" id="KW-0378">Hydrolase</keyword>
<keyword evidence="4" id="KW-0645">Protease</keyword>
<keyword evidence="2" id="KW-1133">Transmembrane helix</keyword>
<dbReference type="SUPFAM" id="SSF55166">
    <property type="entry name" value="Hedgehog/DD-peptidase"/>
    <property type="match status" value="1"/>
</dbReference>
<reference evidence="4 5" key="1">
    <citation type="journal article" date="2012" name="J. Bacteriol.">
        <title>Genome Sequence of the Bacteriocin-Producing Strain Lactococcus garvieae DCC43.</title>
        <authorList>
            <person name="Gabrielsen C."/>
            <person name="Brede D.A."/>
            <person name="Hernandez P.E."/>
            <person name="Nes I.F."/>
            <person name="Diep D.B."/>
        </authorList>
    </citation>
    <scope>NUCLEOTIDE SEQUENCE [LARGE SCALE GENOMIC DNA]</scope>
    <source>
        <strain evidence="4 5">DCC43</strain>
    </source>
</reference>
<gene>
    <name evidence="4" type="ORF">C426_0723</name>
</gene>
<evidence type="ECO:0000256" key="2">
    <source>
        <dbReference type="SAM" id="Phobius"/>
    </source>
</evidence>
<dbReference type="eggNOG" id="COG1876">
    <property type="taxonomic scope" value="Bacteria"/>
</dbReference>
<dbReference type="GO" id="GO:0006508">
    <property type="term" value="P:proteolysis"/>
    <property type="evidence" value="ECO:0007669"/>
    <property type="project" value="InterPro"/>
</dbReference>
<dbReference type="RefSeq" id="WP_003135059.1">
    <property type="nucleotide sequence ID" value="NZ_AMQS01000008.1"/>
</dbReference>
<dbReference type="InterPro" id="IPR052179">
    <property type="entry name" value="DD-CPase-like"/>
</dbReference>
<keyword evidence="2" id="KW-0472">Membrane</keyword>
<dbReference type="AlphaFoldDB" id="K2PWN2"/>
<proteinExistence type="predicted"/>
<dbReference type="InterPro" id="IPR009045">
    <property type="entry name" value="Zn_M74/Hedgehog-like"/>
</dbReference>
<accession>K2PWN2</accession>
<feature type="compositionally biased region" description="Low complexity" evidence="1">
    <location>
        <begin position="44"/>
        <end position="61"/>
    </location>
</feature>
<dbReference type="CDD" id="cd14852">
    <property type="entry name" value="LD-carboxypeptidase"/>
    <property type="match status" value="1"/>
</dbReference>
<dbReference type="InterPro" id="IPR058193">
    <property type="entry name" value="VanY/YodJ_core_dom"/>
</dbReference>
<evidence type="ECO:0000259" key="3">
    <source>
        <dbReference type="Pfam" id="PF02557"/>
    </source>
</evidence>
<feature type="region of interest" description="Disordered" evidence="1">
    <location>
        <begin position="41"/>
        <end position="70"/>
    </location>
</feature>
<keyword evidence="4" id="KW-0121">Carboxypeptidase</keyword>
<keyword evidence="2" id="KW-0812">Transmembrane</keyword>
<feature type="transmembrane region" description="Helical" evidence="2">
    <location>
        <begin position="15"/>
        <end position="34"/>
    </location>
</feature>
<dbReference type="InterPro" id="IPR003709">
    <property type="entry name" value="VanY-like_core_dom"/>
</dbReference>
<organism evidence="4 5">
    <name type="scientific">Lactococcus garvieae DCC43</name>
    <dbReference type="NCBI Taxonomy" id="1231377"/>
    <lineage>
        <taxon>Bacteria</taxon>
        <taxon>Bacillati</taxon>
        <taxon>Bacillota</taxon>
        <taxon>Bacilli</taxon>
        <taxon>Lactobacillales</taxon>
        <taxon>Streptococcaceae</taxon>
        <taxon>Lactococcus</taxon>
    </lineage>
</organism>
<dbReference type="PATRIC" id="fig|1231377.3.peg.725"/>
<dbReference type="PANTHER" id="PTHR34385">
    <property type="entry name" value="D-ALANYL-D-ALANINE CARBOXYPEPTIDASE"/>
    <property type="match status" value="1"/>
</dbReference>
<protein>
    <submittedName>
        <fullName evidence="4">D-alanyl-D-alanine carboxypeptidase</fullName>
        <ecNumber evidence="4">3.4.16.4</ecNumber>
    </submittedName>
</protein>
<dbReference type="Proteomes" id="UP000006787">
    <property type="component" value="Unassembled WGS sequence"/>
</dbReference>